<dbReference type="EMBL" id="QWKP01000141">
    <property type="protein sequence ID" value="RHA43780.1"/>
    <property type="molecule type" value="Genomic_DNA"/>
</dbReference>
<evidence type="ECO:0000256" key="1">
    <source>
        <dbReference type="SAM" id="MobiDB-lite"/>
    </source>
</evidence>
<gene>
    <name evidence="2" type="ORF">D1825_04575</name>
</gene>
<keyword evidence="3" id="KW-1185">Reference proteome</keyword>
<evidence type="ECO:0000313" key="3">
    <source>
        <dbReference type="Proteomes" id="UP000283374"/>
    </source>
</evidence>
<sequence length="898" mass="93499">MAGGLACLLAGSMLTNVGEAAECSSTAPDATSAVAMAQSCSRDVEALSARTPWATLYATAGGQMRLEQSAVAQRTEVDGSWVPIDNDVVRDGAGLVVAAPVADMTFSDGSAGQPLASIERDGQRIDYGFPLDLPTPIVAGNTITYGDVLPGVDLVVNVNDDATGFSNVLRIDDAQAGANPALATLDIPLETSSALDVVPAPTGFNAVDADGETVFTSPAATMWDSSGDATTQPSAGASEATDRTSGPAIGDEVSTMTSSLTDDGVRVQTDKSMLTDPETVYPVYVDPSISASIEEWVAIRNVYSSKYKFDGDEGVGLCDHAVVADCPQTYKSRIMWEFRGDMDLIGDLDPDDIVSATFKAYGAFSYSCTPTEVKAYRTNNISSASTWNTWDTDTDDYLSSVTVAHRDSCSASGQPGWDEWPVADAAKYTASNNYESVTIGLAASETSMSGWHRYRDDAKLSVTYNRAPNTPTSLKVAGLTCGSTTRDTTPSLTATVSDPDPGDRVAANFNVYKDDGTLVWNGPYLAYAAAPHTFSDISGTLASGSYQLRVYGKDAAERTSSTATCNFTVDATPPATPSVASTVYPENKWSGGVGKAGSFTFTDASSDVVSYKYSFNDDAMTSSASGKTATVTFTPTASQVGSQSLYVAAVDAAGNVSTTPKLYRFNVNLSTKNAWWTLDESSGATAVDSKAGNNLTLTGVTHVPGPLQESGFNTTDNALRFGGTSAYRAVSASPSVSLTDTYTVVAVVKPDSVGTYSAVSENGASVSGFTLGTVTNSSSCLSGCWAFTTYPTDAASPGTPVQAVSALPVSTSDWTLIAGTYDATAKSIKIYACTLGGAPVVSAGTPYTATWDTTGKLELGRALSAGAATQFWPGVIDNVTVYDTISVDELNRRCNPFG</sequence>
<dbReference type="SUPFAM" id="SSF49899">
    <property type="entry name" value="Concanavalin A-like lectins/glucanases"/>
    <property type="match status" value="1"/>
</dbReference>
<dbReference type="InterPro" id="IPR013783">
    <property type="entry name" value="Ig-like_fold"/>
</dbReference>
<dbReference type="AlphaFoldDB" id="A0A413RPD8"/>
<feature type="region of interest" description="Disordered" evidence="1">
    <location>
        <begin position="220"/>
        <end position="267"/>
    </location>
</feature>
<dbReference type="Gene3D" id="2.60.120.200">
    <property type="match status" value="1"/>
</dbReference>
<dbReference type="InterPro" id="IPR013320">
    <property type="entry name" value="ConA-like_dom_sf"/>
</dbReference>
<reference evidence="2 3" key="1">
    <citation type="submission" date="2018-08" db="EMBL/GenBank/DDBJ databases">
        <title>Cellulomonas rhizosphaerae sp. nov., a novel actinomycete isolated from soil.</title>
        <authorList>
            <person name="Tian Y."/>
        </authorList>
    </citation>
    <scope>NUCLEOTIDE SEQUENCE [LARGE SCALE GENOMIC DNA]</scope>
    <source>
        <strain evidence="2 3">NEAU-TCZ24</strain>
    </source>
</reference>
<evidence type="ECO:0000313" key="2">
    <source>
        <dbReference type="EMBL" id="RHA43780.1"/>
    </source>
</evidence>
<organism evidence="2 3">
    <name type="scientific">Cellulomonas rhizosphaerae</name>
    <dbReference type="NCBI Taxonomy" id="2293719"/>
    <lineage>
        <taxon>Bacteria</taxon>
        <taxon>Bacillati</taxon>
        <taxon>Actinomycetota</taxon>
        <taxon>Actinomycetes</taxon>
        <taxon>Micrococcales</taxon>
        <taxon>Cellulomonadaceae</taxon>
        <taxon>Cellulomonas</taxon>
    </lineage>
</organism>
<feature type="compositionally biased region" description="Polar residues" evidence="1">
    <location>
        <begin position="220"/>
        <end position="235"/>
    </location>
</feature>
<protein>
    <submittedName>
        <fullName evidence="2">LamG domain-containing protein</fullName>
    </submittedName>
</protein>
<name>A0A413RPD8_9CELL</name>
<proteinExistence type="predicted"/>
<accession>A0A413RPD8</accession>
<comment type="caution">
    <text evidence="2">The sequence shown here is derived from an EMBL/GenBank/DDBJ whole genome shotgun (WGS) entry which is preliminary data.</text>
</comment>
<dbReference type="Proteomes" id="UP000283374">
    <property type="component" value="Unassembled WGS sequence"/>
</dbReference>
<dbReference type="Gene3D" id="2.60.40.10">
    <property type="entry name" value="Immunoglobulins"/>
    <property type="match status" value="1"/>
</dbReference>
<dbReference type="GO" id="GO:0005975">
    <property type="term" value="P:carbohydrate metabolic process"/>
    <property type="evidence" value="ECO:0007669"/>
    <property type="project" value="UniProtKB-ARBA"/>
</dbReference>